<name>A0AAP0QRJ4_9ROSI</name>
<keyword evidence="1" id="KW-0472">Membrane</keyword>
<keyword evidence="1" id="KW-0812">Transmembrane</keyword>
<feature type="transmembrane region" description="Helical" evidence="1">
    <location>
        <begin position="61"/>
        <end position="82"/>
    </location>
</feature>
<accession>A0AAP0QRJ4</accession>
<feature type="transmembrane region" description="Helical" evidence="1">
    <location>
        <begin position="30"/>
        <end position="49"/>
    </location>
</feature>
<dbReference type="EMBL" id="JBCGBO010000004">
    <property type="protein sequence ID" value="KAK9209802.1"/>
    <property type="molecule type" value="Genomic_DNA"/>
</dbReference>
<dbReference type="Proteomes" id="UP001428341">
    <property type="component" value="Unassembled WGS sequence"/>
</dbReference>
<keyword evidence="1" id="KW-1133">Transmembrane helix</keyword>
<proteinExistence type="predicted"/>
<evidence type="ECO:0000256" key="1">
    <source>
        <dbReference type="SAM" id="Phobius"/>
    </source>
</evidence>
<dbReference type="AlphaFoldDB" id="A0AAP0QRJ4"/>
<keyword evidence="3" id="KW-1185">Reference proteome</keyword>
<reference evidence="2 3" key="1">
    <citation type="submission" date="2024-05" db="EMBL/GenBank/DDBJ databases">
        <title>Haplotype-resolved chromosome-level genome assembly of Huyou (Citrus changshanensis).</title>
        <authorList>
            <person name="Miao C."/>
            <person name="Chen W."/>
            <person name="Wu Y."/>
            <person name="Wang L."/>
            <person name="Zhao S."/>
            <person name="Grierson D."/>
            <person name="Xu C."/>
            <person name="Chen K."/>
        </authorList>
    </citation>
    <scope>NUCLEOTIDE SEQUENCE [LARGE SCALE GENOMIC DNA]</scope>
    <source>
        <strain evidence="2">01-14</strain>
        <tissue evidence="2">Leaf</tissue>
    </source>
</reference>
<evidence type="ECO:0000313" key="3">
    <source>
        <dbReference type="Proteomes" id="UP001428341"/>
    </source>
</evidence>
<sequence length="109" mass="12781">MLLQLDRIGNHFSTLAFSKLISYNSYKSESVFGCIWSGVIYSMLLFYLFKQPLFFFPQNKSSFLFFCSFPFTMLELFLKLIYIDPLKVKNQMQESRGAPAKKPAPDYFL</sequence>
<organism evidence="2 3">
    <name type="scientific">Citrus x changshan-huyou</name>
    <dbReference type="NCBI Taxonomy" id="2935761"/>
    <lineage>
        <taxon>Eukaryota</taxon>
        <taxon>Viridiplantae</taxon>
        <taxon>Streptophyta</taxon>
        <taxon>Embryophyta</taxon>
        <taxon>Tracheophyta</taxon>
        <taxon>Spermatophyta</taxon>
        <taxon>Magnoliopsida</taxon>
        <taxon>eudicotyledons</taxon>
        <taxon>Gunneridae</taxon>
        <taxon>Pentapetalae</taxon>
        <taxon>rosids</taxon>
        <taxon>malvids</taxon>
        <taxon>Sapindales</taxon>
        <taxon>Rutaceae</taxon>
        <taxon>Aurantioideae</taxon>
        <taxon>Citrus</taxon>
    </lineage>
</organism>
<protein>
    <submittedName>
        <fullName evidence="2">Uncharacterized protein</fullName>
    </submittedName>
</protein>
<gene>
    <name evidence="2" type="ORF">WN944_002170</name>
</gene>
<evidence type="ECO:0000313" key="2">
    <source>
        <dbReference type="EMBL" id="KAK9209802.1"/>
    </source>
</evidence>
<comment type="caution">
    <text evidence="2">The sequence shown here is derived from an EMBL/GenBank/DDBJ whole genome shotgun (WGS) entry which is preliminary data.</text>
</comment>